<sequence>MSFRSDNAAFEAWLGRQCKVVKSEIKYKHRRMKKSPFIFLRATYFRWARKIGDWCPELMDAPRLLAIGDLHLENFGTWRDADGRLVWGVNDFDEAAMMPYVLDLVRLATSMRLAPRPAISAREAAEVLLDGYREGLDDPQPALLFEGQTWLRPYAEPGEGKPENFWDEVAKFPTAKPPPQITAALRASLPRDVARGSIRFARILHKGGGSLGRPRYAAIAYWRGGQIVREAKALVPSAWSWAHGKGGRAPSNFMTLATGRHRAPDPFLQVRQNFILRRIAADARKIELGEEAGRKLQRRLIKAMAFDVASIHAAGVSRIDRLKDDLKRRQRKQRNWLDQAAEIAEEKVRRDFREWRG</sequence>
<gene>
    <name evidence="1" type="ORF">CI1B_22220</name>
</gene>
<evidence type="ECO:0008006" key="3">
    <source>
        <dbReference type="Google" id="ProtNLM"/>
    </source>
</evidence>
<name>A0A508T0K4_9BRAD</name>
<protein>
    <recommendedName>
        <fullName evidence="3">DUF2252 domain-containing protein</fullName>
    </recommendedName>
</protein>
<reference evidence="1" key="1">
    <citation type="submission" date="2019-02" db="EMBL/GenBank/DDBJ databases">
        <authorList>
            <person name="Pothier F.J."/>
        </authorList>
    </citation>
    <scope>NUCLEOTIDE SEQUENCE</scope>
    <source>
        <strain evidence="1">CI-1B</strain>
    </source>
</reference>
<comment type="caution">
    <text evidence="1">The sequence shown here is derived from an EMBL/GenBank/DDBJ whole genome shotgun (WGS) entry which is preliminary data.</text>
</comment>
<dbReference type="Proteomes" id="UP000328092">
    <property type="component" value="Unassembled WGS sequence"/>
</dbReference>
<dbReference type="InterPro" id="IPR011009">
    <property type="entry name" value="Kinase-like_dom_sf"/>
</dbReference>
<dbReference type="PANTHER" id="PTHR39441">
    <property type="entry name" value="DUF2252 DOMAIN-CONTAINING PROTEIN"/>
    <property type="match status" value="1"/>
</dbReference>
<organism evidence="1 2">
    <name type="scientific">Bradyrhizobium ivorense</name>
    <dbReference type="NCBI Taxonomy" id="2511166"/>
    <lineage>
        <taxon>Bacteria</taxon>
        <taxon>Pseudomonadati</taxon>
        <taxon>Pseudomonadota</taxon>
        <taxon>Alphaproteobacteria</taxon>
        <taxon>Hyphomicrobiales</taxon>
        <taxon>Nitrobacteraceae</taxon>
        <taxon>Bradyrhizobium</taxon>
    </lineage>
</organism>
<keyword evidence="2" id="KW-1185">Reference proteome</keyword>
<dbReference type="PANTHER" id="PTHR39441:SF1">
    <property type="entry name" value="DUF2252 DOMAIN-CONTAINING PROTEIN"/>
    <property type="match status" value="1"/>
</dbReference>
<dbReference type="RefSeq" id="WP_139858984.1">
    <property type="nucleotide sequence ID" value="NZ_CAADFC020000007.1"/>
</dbReference>
<dbReference type="Pfam" id="PF10009">
    <property type="entry name" value="DUF2252"/>
    <property type="match status" value="1"/>
</dbReference>
<dbReference type="SUPFAM" id="SSF56112">
    <property type="entry name" value="Protein kinase-like (PK-like)"/>
    <property type="match status" value="1"/>
</dbReference>
<dbReference type="AlphaFoldDB" id="A0A508T0K4"/>
<accession>A0A508T0K4</accession>
<proteinExistence type="predicted"/>
<dbReference type="InterPro" id="IPR018721">
    <property type="entry name" value="DUF2252"/>
</dbReference>
<dbReference type="OrthoDB" id="1491115at2"/>
<dbReference type="EMBL" id="CAADFC020000007">
    <property type="protein sequence ID" value="VIO68599.1"/>
    <property type="molecule type" value="Genomic_DNA"/>
</dbReference>
<evidence type="ECO:0000313" key="2">
    <source>
        <dbReference type="Proteomes" id="UP000328092"/>
    </source>
</evidence>
<evidence type="ECO:0000313" key="1">
    <source>
        <dbReference type="EMBL" id="VIO68599.1"/>
    </source>
</evidence>